<evidence type="ECO:0000256" key="1">
    <source>
        <dbReference type="SAM" id="Phobius"/>
    </source>
</evidence>
<accession>A0A1C6HN69</accession>
<protein>
    <submittedName>
        <fullName evidence="2">Uncharacterized protein</fullName>
    </submittedName>
</protein>
<dbReference type="AlphaFoldDB" id="A0A1C6HN69"/>
<keyword evidence="1" id="KW-1133">Transmembrane helix</keyword>
<reference evidence="2" key="1">
    <citation type="submission" date="2015-09" db="EMBL/GenBank/DDBJ databases">
        <authorList>
            <consortium name="Pathogen Informatics"/>
        </authorList>
    </citation>
    <scope>NUCLEOTIDE SEQUENCE</scope>
    <source>
        <strain evidence="2">2789STDY5834896</strain>
    </source>
</reference>
<feature type="transmembrane region" description="Helical" evidence="1">
    <location>
        <begin position="56"/>
        <end position="83"/>
    </location>
</feature>
<name>A0A1C6HN69_9FIRM</name>
<keyword evidence="1" id="KW-0472">Membrane</keyword>
<gene>
    <name evidence="2" type="ORF">SAMEA3545359_00953</name>
</gene>
<keyword evidence="1" id="KW-0812">Transmembrane</keyword>
<organism evidence="2">
    <name type="scientific">uncultured Anaerotruncus sp</name>
    <dbReference type="NCBI Taxonomy" id="905011"/>
    <lineage>
        <taxon>Bacteria</taxon>
        <taxon>Bacillati</taxon>
        <taxon>Bacillota</taxon>
        <taxon>Clostridia</taxon>
        <taxon>Eubacteriales</taxon>
        <taxon>Oscillospiraceae</taxon>
        <taxon>Anaerotruncus</taxon>
        <taxon>environmental samples</taxon>
    </lineage>
</organism>
<proteinExistence type="predicted"/>
<dbReference type="EMBL" id="FMHG01000001">
    <property type="protein sequence ID" value="SCJ59212.1"/>
    <property type="molecule type" value="Genomic_DNA"/>
</dbReference>
<sequence>MQNKRCTRCGASIDLAAGYCPHCGAQQPISYTQGGYAPPYQPAGPRCQQQNNTATLVLGIVGIICAFFVPIVGCVCAVIGLVMSIQNSKNGQSDTTGKLLSGAALVILVGRVVLSILFSLLGFGLFLGFASLW</sequence>
<feature type="transmembrane region" description="Helical" evidence="1">
    <location>
        <begin position="103"/>
        <end position="130"/>
    </location>
</feature>
<evidence type="ECO:0000313" key="2">
    <source>
        <dbReference type="EMBL" id="SCJ59212.1"/>
    </source>
</evidence>